<dbReference type="InterPro" id="IPR057246">
    <property type="entry name" value="CARBOXYPEPT_ZN_1"/>
</dbReference>
<evidence type="ECO:0000256" key="9">
    <source>
        <dbReference type="SAM" id="SignalP"/>
    </source>
</evidence>
<keyword evidence="4" id="KW-0479">Metal-binding</keyword>
<dbReference type="EMBL" id="JAPXFL010000001">
    <property type="protein sequence ID" value="KAK9513100.1"/>
    <property type="molecule type" value="Genomic_DNA"/>
</dbReference>
<feature type="chain" id="PRO_5043351346" description="Peptidase M14 domain-containing protein" evidence="9">
    <location>
        <begin position="21"/>
        <end position="485"/>
    </location>
</feature>
<keyword evidence="7" id="KW-0325">Glycoprotein</keyword>
<keyword evidence="9" id="KW-0732">Signal</keyword>
<accession>A0AAW1DSN8</accession>
<name>A0AAW1DSN8_9HEMI</name>
<evidence type="ECO:0000256" key="6">
    <source>
        <dbReference type="ARBA" id="ARBA00022833"/>
    </source>
</evidence>
<comment type="caution">
    <text evidence="11">The sequence shown here is derived from an EMBL/GenBank/DDBJ whole genome shotgun (WGS) entry which is preliminary data.</text>
</comment>
<protein>
    <recommendedName>
        <fullName evidence="10">Peptidase M14 domain-containing protein</fullName>
    </recommendedName>
</protein>
<dbReference type="Proteomes" id="UP001461498">
    <property type="component" value="Unassembled WGS sequence"/>
</dbReference>
<evidence type="ECO:0000256" key="8">
    <source>
        <dbReference type="PROSITE-ProRule" id="PRU01379"/>
    </source>
</evidence>
<dbReference type="GO" id="GO:0004181">
    <property type="term" value="F:metallocarboxypeptidase activity"/>
    <property type="evidence" value="ECO:0007669"/>
    <property type="project" value="InterPro"/>
</dbReference>
<evidence type="ECO:0000256" key="5">
    <source>
        <dbReference type="ARBA" id="ARBA00022801"/>
    </source>
</evidence>
<dbReference type="PROSITE" id="PS52035">
    <property type="entry name" value="PEPTIDASE_M14"/>
    <property type="match status" value="1"/>
</dbReference>
<evidence type="ECO:0000313" key="12">
    <source>
        <dbReference type="Proteomes" id="UP001461498"/>
    </source>
</evidence>
<feature type="active site" description="Proton donor/acceptor" evidence="8">
    <location>
        <position position="287"/>
    </location>
</feature>
<dbReference type="GO" id="GO:0005615">
    <property type="term" value="C:extracellular space"/>
    <property type="evidence" value="ECO:0007669"/>
    <property type="project" value="TreeGrafter"/>
</dbReference>
<dbReference type="SMART" id="SM00631">
    <property type="entry name" value="Zn_pept"/>
    <property type="match status" value="1"/>
</dbReference>
<organism evidence="11 12">
    <name type="scientific">Rhynocoris fuscipes</name>
    <dbReference type="NCBI Taxonomy" id="488301"/>
    <lineage>
        <taxon>Eukaryota</taxon>
        <taxon>Metazoa</taxon>
        <taxon>Ecdysozoa</taxon>
        <taxon>Arthropoda</taxon>
        <taxon>Hexapoda</taxon>
        <taxon>Insecta</taxon>
        <taxon>Pterygota</taxon>
        <taxon>Neoptera</taxon>
        <taxon>Paraneoptera</taxon>
        <taxon>Hemiptera</taxon>
        <taxon>Heteroptera</taxon>
        <taxon>Panheteroptera</taxon>
        <taxon>Cimicomorpha</taxon>
        <taxon>Reduviidae</taxon>
        <taxon>Harpactorinae</taxon>
        <taxon>Harpactorini</taxon>
        <taxon>Rhynocoris</taxon>
    </lineage>
</organism>
<sequence length="485" mass="54877">MKIRMEHIVFIVILISAITANELTKYLSNEELYDYLRDVNDNYQNISHLYSIGTTTLGEELWVLMLTLAPSHESTVPNVKIVGNIHGNEPVGRELILHLIRVLLYGYVINDEEVIHLLRTTKIHFLPSANPDGFSKAVEGECNIGPGRKNANNVDLNRDFLPIFSMDDKEFHRQREIETTAIVQWMSEIHFVLSVSIHSGSLVVVYPYDEATPGDNTNGESLTDDNDIFKHLAQTYASGTKGAIYESCPESRTFENGVINGASWYSARGTMMDYNYYYHGCMELTVEVSCCKYPHPVKLMDIIDNHIPALVSVIREAHQGIKGVITCEGDRGISYIQVLGRNLTIQSTPEGEYWRILLPGRYFLQVESGSCTTEVLSVEIPRRKHDEYPSPIIMNINLRKPYEMINDDETELETMDNNDEDELNVTVKDTSYQISESAESGAHFNNTRETFSPRAESSLSSAALQYHYYSAAIPILLCSILIIRI</sequence>
<dbReference type="PANTHER" id="PTHR11532:SF84">
    <property type="entry name" value="CARBOXYPEPTIDASE M"/>
    <property type="match status" value="1"/>
</dbReference>
<dbReference type="SUPFAM" id="SSF49464">
    <property type="entry name" value="Carboxypeptidase regulatory domain-like"/>
    <property type="match status" value="1"/>
</dbReference>
<evidence type="ECO:0000259" key="10">
    <source>
        <dbReference type="PROSITE" id="PS52035"/>
    </source>
</evidence>
<dbReference type="AlphaFoldDB" id="A0AAW1DSN8"/>
<dbReference type="PANTHER" id="PTHR11532">
    <property type="entry name" value="PROTEASE M14 CARBOXYPEPTIDASE"/>
    <property type="match status" value="1"/>
</dbReference>
<evidence type="ECO:0000256" key="3">
    <source>
        <dbReference type="ARBA" id="ARBA00022645"/>
    </source>
</evidence>
<dbReference type="Gene3D" id="3.40.630.10">
    <property type="entry name" value="Zn peptidases"/>
    <property type="match status" value="1"/>
</dbReference>
<dbReference type="GO" id="GO:0008270">
    <property type="term" value="F:zinc ion binding"/>
    <property type="evidence" value="ECO:0007669"/>
    <property type="project" value="InterPro"/>
</dbReference>
<feature type="signal peptide" evidence="9">
    <location>
        <begin position="1"/>
        <end position="20"/>
    </location>
</feature>
<comment type="similarity">
    <text evidence="2 8">Belongs to the peptidase M14 family.</text>
</comment>
<keyword evidence="3" id="KW-0645">Protease</keyword>
<dbReference type="PROSITE" id="PS00133">
    <property type="entry name" value="CARBOXYPEPT_ZN_2"/>
    <property type="match status" value="1"/>
</dbReference>
<evidence type="ECO:0000313" key="11">
    <source>
        <dbReference type="EMBL" id="KAK9513100.1"/>
    </source>
</evidence>
<feature type="domain" description="Peptidase M14" evidence="10">
    <location>
        <begin position="25"/>
        <end position="317"/>
    </location>
</feature>
<evidence type="ECO:0000256" key="2">
    <source>
        <dbReference type="ARBA" id="ARBA00005988"/>
    </source>
</evidence>
<proteinExistence type="inferred from homology"/>
<dbReference type="SUPFAM" id="SSF53187">
    <property type="entry name" value="Zn-dependent exopeptidases"/>
    <property type="match status" value="1"/>
</dbReference>
<comment type="cofactor">
    <cofactor evidence="1">
        <name>Zn(2+)</name>
        <dbReference type="ChEBI" id="CHEBI:29105"/>
    </cofactor>
</comment>
<gene>
    <name evidence="11" type="ORF">O3M35_001365</name>
</gene>
<evidence type="ECO:0000256" key="1">
    <source>
        <dbReference type="ARBA" id="ARBA00001947"/>
    </source>
</evidence>
<dbReference type="InterPro" id="IPR050753">
    <property type="entry name" value="Peptidase_M14_domain"/>
</dbReference>
<reference evidence="11 12" key="1">
    <citation type="submission" date="2022-12" db="EMBL/GenBank/DDBJ databases">
        <title>Chromosome-level genome assembly of true bugs.</title>
        <authorList>
            <person name="Ma L."/>
            <person name="Li H."/>
        </authorList>
    </citation>
    <scope>NUCLEOTIDE SEQUENCE [LARGE SCALE GENOMIC DNA]</scope>
    <source>
        <strain evidence="11">Lab_2022b</strain>
    </source>
</reference>
<dbReference type="PRINTS" id="PR00765">
    <property type="entry name" value="CRBOXYPTASEA"/>
</dbReference>
<keyword evidence="3" id="KW-0121">Carboxypeptidase</keyword>
<dbReference type="InterPro" id="IPR000834">
    <property type="entry name" value="Peptidase_M14"/>
</dbReference>
<keyword evidence="12" id="KW-1185">Reference proteome</keyword>
<keyword evidence="5" id="KW-0378">Hydrolase</keyword>
<evidence type="ECO:0000256" key="7">
    <source>
        <dbReference type="ARBA" id="ARBA00023180"/>
    </source>
</evidence>
<dbReference type="InterPro" id="IPR057247">
    <property type="entry name" value="CARBOXYPEPT_ZN_2"/>
</dbReference>
<keyword evidence="6" id="KW-0862">Zinc</keyword>
<dbReference type="Gene3D" id="2.60.40.1120">
    <property type="entry name" value="Carboxypeptidase-like, regulatory domain"/>
    <property type="match status" value="1"/>
</dbReference>
<dbReference type="GO" id="GO:0006518">
    <property type="term" value="P:peptide metabolic process"/>
    <property type="evidence" value="ECO:0007669"/>
    <property type="project" value="TreeGrafter"/>
</dbReference>
<dbReference type="PROSITE" id="PS00132">
    <property type="entry name" value="CARBOXYPEPT_ZN_1"/>
    <property type="match status" value="1"/>
</dbReference>
<dbReference type="Pfam" id="PF00246">
    <property type="entry name" value="Peptidase_M14"/>
    <property type="match status" value="1"/>
</dbReference>
<evidence type="ECO:0000256" key="4">
    <source>
        <dbReference type="ARBA" id="ARBA00022723"/>
    </source>
</evidence>
<dbReference type="GO" id="GO:0016485">
    <property type="term" value="P:protein processing"/>
    <property type="evidence" value="ECO:0007669"/>
    <property type="project" value="TreeGrafter"/>
</dbReference>
<dbReference type="InterPro" id="IPR008969">
    <property type="entry name" value="CarboxyPept-like_regulatory"/>
</dbReference>